<keyword evidence="7" id="KW-1185">Reference proteome</keyword>
<comment type="caution">
    <text evidence="6">The sequence shown here is derived from an EMBL/GenBank/DDBJ whole genome shotgun (WGS) entry which is preliminary data.</text>
</comment>
<dbReference type="GO" id="GO:0033290">
    <property type="term" value="C:eukaryotic 48S preinitiation complex"/>
    <property type="evidence" value="ECO:0007669"/>
    <property type="project" value="UniProtKB-UniRule"/>
</dbReference>
<dbReference type="GO" id="GO:0003743">
    <property type="term" value="F:translation initiation factor activity"/>
    <property type="evidence" value="ECO:0007669"/>
    <property type="project" value="UniProtKB-UniRule"/>
</dbReference>
<dbReference type="Gene3D" id="1.10.246.60">
    <property type="entry name" value="Eukaryotic translation initiation factor 3 like domains"/>
    <property type="match status" value="1"/>
</dbReference>
<evidence type="ECO:0000256" key="4">
    <source>
        <dbReference type="HAMAP-Rule" id="MF_03009"/>
    </source>
</evidence>
<feature type="compositionally biased region" description="Acidic residues" evidence="5">
    <location>
        <begin position="32"/>
        <end position="51"/>
    </location>
</feature>
<dbReference type="EMBL" id="MCGR01000086">
    <property type="protein sequence ID" value="ORY56437.1"/>
    <property type="molecule type" value="Genomic_DNA"/>
</dbReference>
<dbReference type="OrthoDB" id="20381at2759"/>
<dbReference type="Proteomes" id="UP000193467">
    <property type="component" value="Unassembled WGS sequence"/>
</dbReference>
<evidence type="ECO:0000256" key="5">
    <source>
        <dbReference type="SAM" id="MobiDB-lite"/>
    </source>
</evidence>
<sequence length="249" mass="26573">MPSDWDASSDDESPAPAVAAPKVIKKSKYADEDASDDDVKDDWDASDDEEELAKKAAAAKPAGPAPPVRQKGITKQKIAEKEAAERAAAEARAARAQEDNDPLLRKQRERDAILKSDLDNATSLFGGASVQDDPFSQRCSTLPEFEALSETISELLIAKHGTHPLYAKFVESLVKGVCGPLKDNETRKAASGLTTLANEKQKAAKEATSKKKKPGKPALGATKSLGAGRADVGAYDEILDDSGDYDDFM</sequence>
<dbReference type="InterPro" id="IPR023194">
    <property type="entry name" value="eIF3-like_dom_sf"/>
</dbReference>
<comment type="function">
    <text evidence="4">Component of the eukaryotic translation initiation factor 3 (eIF-3) complex, which is involved in protein synthesis of a specialized repertoire of mRNAs and, together with other initiation factors, stimulates binding of mRNA and methionyl-tRNAi to the 40S ribosome. The eIF-3 complex specifically targets and initiates translation of a subset of mRNAs involved in cell proliferation.</text>
</comment>
<organism evidence="6 7">
    <name type="scientific">Leucosporidium creatinivorum</name>
    <dbReference type="NCBI Taxonomy" id="106004"/>
    <lineage>
        <taxon>Eukaryota</taxon>
        <taxon>Fungi</taxon>
        <taxon>Dikarya</taxon>
        <taxon>Basidiomycota</taxon>
        <taxon>Pucciniomycotina</taxon>
        <taxon>Microbotryomycetes</taxon>
        <taxon>Leucosporidiales</taxon>
        <taxon>Leucosporidium</taxon>
    </lineage>
</organism>
<feature type="compositionally biased region" description="Basic and acidic residues" evidence="5">
    <location>
        <begin position="77"/>
        <end position="110"/>
    </location>
</feature>
<keyword evidence="3 4" id="KW-0648">Protein biosynthesis</keyword>
<dbReference type="STRING" id="106004.A0A1Y2DB60"/>
<evidence type="ECO:0000256" key="1">
    <source>
        <dbReference type="ARBA" id="ARBA00022490"/>
    </source>
</evidence>
<accession>A0A1Y2DB60</accession>
<evidence type="ECO:0000313" key="6">
    <source>
        <dbReference type="EMBL" id="ORY56437.1"/>
    </source>
</evidence>
<keyword evidence="1 4" id="KW-0963">Cytoplasm</keyword>
<dbReference type="HAMAP" id="MF_03009">
    <property type="entry name" value="eIF3j"/>
    <property type="match status" value="1"/>
</dbReference>
<evidence type="ECO:0000256" key="3">
    <source>
        <dbReference type="ARBA" id="ARBA00022917"/>
    </source>
</evidence>
<dbReference type="InterPro" id="IPR013906">
    <property type="entry name" value="eIF3j"/>
</dbReference>
<keyword evidence="2 4" id="KW-0396">Initiation factor</keyword>
<dbReference type="GO" id="GO:0005852">
    <property type="term" value="C:eukaryotic translation initiation factor 3 complex"/>
    <property type="evidence" value="ECO:0007669"/>
    <property type="project" value="UniProtKB-UniRule"/>
</dbReference>
<dbReference type="PANTHER" id="PTHR21681">
    <property type="entry name" value="EUKARYOTIC TRANSLATION INITIATION FACTOR 3 SUBUNIT J"/>
    <property type="match status" value="1"/>
</dbReference>
<protein>
    <recommendedName>
        <fullName evidence="4">Eukaryotic translation initiation factor 3 subunit J</fullName>
        <shortName evidence="4">eIF3j</shortName>
    </recommendedName>
    <alternativeName>
        <fullName evidence="4">Eukaryotic translation initiation factor 3 30 kDa subunit homolog</fullName>
        <shortName evidence="4">eIF-3 30 kDa subunit homolog</shortName>
    </alternativeName>
</protein>
<dbReference type="PANTHER" id="PTHR21681:SF0">
    <property type="entry name" value="EUKARYOTIC TRANSLATION INITIATION FACTOR 3 SUBUNIT J"/>
    <property type="match status" value="1"/>
</dbReference>
<name>A0A1Y2DB60_9BASI</name>
<dbReference type="InParanoid" id="A0A1Y2DB60"/>
<evidence type="ECO:0000313" key="7">
    <source>
        <dbReference type="Proteomes" id="UP000193467"/>
    </source>
</evidence>
<comment type="subcellular location">
    <subcellularLocation>
        <location evidence="4">Cytoplasm</location>
    </subcellularLocation>
</comment>
<feature type="region of interest" description="Disordered" evidence="5">
    <location>
        <begin position="1"/>
        <end position="110"/>
    </location>
</feature>
<dbReference type="Pfam" id="PF08597">
    <property type="entry name" value="eIF3_subunit"/>
    <property type="match status" value="1"/>
</dbReference>
<comment type="similarity">
    <text evidence="4">Belongs to the eIF-3 subunit J family.</text>
</comment>
<comment type="subunit">
    <text evidence="4">Component of the eukaryotic translation initiation factor 3 (eIF-3) complex.</text>
</comment>
<evidence type="ECO:0000256" key="2">
    <source>
        <dbReference type="ARBA" id="ARBA00022540"/>
    </source>
</evidence>
<dbReference type="GO" id="GO:0016282">
    <property type="term" value="C:eukaryotic 43S preinitiation complex"/>
    <property type="evidence" value="ECO:0007669"/>
    <property type="project" value="UniProtKB-UniRule"/>
</dbReference>
<reference evidence="6 7" key="1">
    <citation type="submission" date="2016-07" db="EMBL/GenBank/DDBJ databases">
        <title>Pervasive Adenine N6-methylation of Active Genes in Fungi.</title>
        <authorList>
            <consortium name="DOE Joint Genome Institute"/>
            <person name="Mondo S.J."/>
            <person name="Dannebaum R.O."/>
            <person name="Kuo R.C."/>
            <person name="Labutti K."/>
            <person name="Haridas S."/>
            <person name="Kuo A."/>
            <person name="Salamov A."/>
            <person name="Ahrendt S.R."/>
            <person name="Lipzen A."/>
            <person name="Sullivan W."/>
            <person name="Andreopoulos W.B."/>
            <person name="Clum A."/>
            <person name="Lindquist E."/>
            <person name="Daum C."/>
            <person name="Ramamoorthy G.K."/>
            <person name="Gryganskyi A."/>
            <person name="Culley D."/>
            <person name="Magnuson J.K."/>
            <person name="James T.Y."/>
            <person name="O'Malley M.A."/>
            <person name="Stajich J.E."/>
            <person name="Spatafora J.W."/>
            <person name="Visel A."/>
            <person name="Grigoriev I.V."/>
        </authorList>
    </citation>
    <scope>NUCLEOTIDE SEQUENCE [LARGE SCALE GENOMIC DNA]</scope>
    <source>
        <strain evidence="6 7">62-1032</strain>
    </source>
</reference>
<feature type="region of interest" description="Disordered" evidence="5">
    <location>
        <begin position="188"/>
        <end position="224"/>
    </location>
</feature>
<dbReference type="GO" id="GO:0001732">
    <property type="term" value="P:formation of cytoplasmic translation initiation complex"/>
    <property type="evidence" value="ECO:0007669"/>
    <property type="project" value="UniProtKB-UniRule"/>
</dbReference>
<proteinExistence type="inferred from homology"/>
<feature type="compositionally biased region" description="Basic and acidic residues" evidence="5">
    <location>
        <begin position="199"/>
        <end position="209"/>
    </location>
</feature>
<dbReference type="AlphaFoldDB" id="A0A1Y2DB60"/>
<gene>
    <name evidence="4" type="primary">HCR1</name>
    <name evidence="6" type="ORF">BCR35DRAFT_284165</name>
</gene>